<dbReference type="Proteomes" id="UP000670092">
    <property type="component" value="Unassembled WGS sequence"/>
</dbReference>
<dbReference type="EMBL" id="JAEVHI010000001">
    <property type="protein sequence ID" value="KAG5304118.1"/>
    <property type="molecule type" value="Genomic_DNA"/>
</dbReference>
<organism evidence="1 2">
    <name type="scientific">Ajellomyces capsulatus</name>
    <name type="common">Darling's disease fungus</name>
    <name type="synonym">Histoplasma capsulatum</name>
    <dbReference type="NCBI Taxonomy" id="5037"/>
    <lineage>
        <taxon>Eukaryota</taxon>
        <taxon>Fungi</taxon>
        <taxon>Dikarya</taxon>
        <taxon>Ascomycota</taxon>
        <taxon>Pezizomycotina</taxon>
        <taxon>Eurotiomycetes</taxon>
        <taxon>Eurotiomycetidae</taxon>
        <taxon>Onygenales</taxon>
        <taxon>Ajellomycetaceae</taxon>
        <taxon>Histoplasma</taxon>
    </lineage>
</organism>
<accession>A0A8H7Z8H0</accession>
<comment type="caution">
    <text evidence="1">The sequence shown here is derived from an EMBL/GenBank/DDBJ whole genome shotgun (WGS) entry which is preliminary data.</text>
</comment>
<gene>
    <name evidence="1" type="ORF">I7I52_02347</name>
</gene>
<dbReference type="AlphaFoldDB" id="A0A8H7Z8H0"/>
<name>A0A8H7Z8H0_AJECA</name>
<reference evidence="1 2" key="1">
    <citation type="submission" date="2021-01" db="EMBL/GenBank/DDBJ databases">
        <title>Chromosome-level genome assembly of a human fungal pathogen reveals clustering of transcriptionally co-regulated genes.</title>
        <authorList>
            <person name="Voorhies M."/>
            <person name="Cohen S."/>
            <person name="Shea T.P."/>
            <person name="Petrus S."/>
            <person name="Munoz J.F."/>
            <person name="Poplawski S."/>
            <person name="Goldman W.E."/>
            <person name="Michael T."/>
            <person name="Cuomo C.A."/>
            <person name="Sil A."/>
            <person name="Beyhan S."/>
        </authorList>
    </citation>
    <scope>NUCLEOTIDE SEQUENCE [LARGE SCALE GENOMIC DNA]</scope>
    <source>
        <strain evidence="1 2">G184AR</strain>
    </source>
</reference>
<proteinExistence type="predicted"/>
<protein>
    <submittedName>
        <fullName evidence="1">Uncharacterized protein</fullName>
    </submittedName>
</protein>
<evidence type="ECO:0000313" key="1">
    <source>
        <dbReference type="EMBL" id="KAG5304118.1"/>
    </source>
</evidence>
<sequence length="128" mass="14592">MDLNLMSGRGSSGHRKHKFRFLPLAKERELSLSCHLCLLPVFRPRNGTPTPRMAGLGKPGQAWSSMQKRGFCRISLERNRRCFSSSGIRRDVGDGCLASIYSGRRTTGSRASCWATFLHPTYFWLHRY</sequence>
<evidence type="ECO:0000313" key="2">
    <source>
        <dbReference type="Proteomes" id="UP000670092"/>
    </source>
</evidence>
<dbReference type="VEuPathDB" id="FungiDB:I7I52_02347"/>